<dbReference type="CDD" id="cd00304">
    <property type="entry name" value="RT_like"/>
    <property type="match status" value="1"/>
</dbReference>
<feature type="compositionally biased region" description="Low complexity" evidence="1">
    <location>
        <begin position="171"/>
        <end position="187"/>
    </location>
</feature>
<keyword evidence="4" id="KW-1185">Reference proteome</keyword>
<protein>
    <recommendedName>
        <fullName evidence="2">Reverse transcriptase domain-containing protein</fullName>
    </recommendedName>
</protein>
<dbReference type="EMBL" id="CP092880">
    <property type="protein sequence ID" value="UYV79890.1"/>
    <property type="molecule type" value="Genomic_DNA"/>
</dbReference>
<dbReference type="Pfam" id="PF00078">
    <property type="entry name" value="RVT_1"/>
    <property type="match status" value="1"/>
</dbReference>
<evidence type="ECO:0000259" key="2">
    <source>
        <dbReference type="Pfam" id="PF00078"/>
    </source>
</evidence>
<organism evidence="3 4">
    <name type="scientific">Cordylochernes scorpioides</name>
    <dbReference type="NCBI Taxonomy" id="51811"/>
    <lineage>
        <taxon>Eukaryota</taxon>
        <taxon>Metazoa</taxon>
        <taxon>Ecdysozoa</taxon>
        <taxon>Arthropoda</taxon>
        <taxon>Chelicerata</taxon>
        <taxon>Arachnida</taxon>
        <taxon>Pseudoscorpiones</taxon>
        <taxon>Cheliferoidea</taxon>
        <taxon>Chernetidae</taxon>
        <taxon>Cordylochernes</taxon>
    </lineage>
</organism>
<dbReference type="PANTHER" id="PTHR21301">
    <property type="entry name" value="REVERSE TRANSCRIPTASE"/>
    <property type="match status" value="1"/>
</dbReference>
<reference evidence="3 4" key="1">
    <citation type="submission" date="2022-01" db="EMBL/GenBank/DDBJ databases">
        <title>A chromosomal length assembly of Cordylochernes scorpioides.</title>
        <authorList>
            <person name="Zeh D."/>
            <person name="Zeh J."/>
        </authorList>
    </citation>
    <scope>NUCLEOTIDE SEQUENCE [LARGE SCALE GENOMIC DNA]</scope>
    <source>
        <strain evidence="3">IN4F17</strain>
        <tissue evidence="3">Whole Body</tissue>
    </source>
</reference>
<feature type="compositionally biased region" description="Polar residues" evidence="1">
    <location>
        <begin position="157"/>
        <end position="170"/>
    </location>
</feature>
<dbReference type="InterPro" id="IPR000477">
    <property type="entry name" value="RT_dom"/>
</dbReference>
<evidence type="ECO:0000313" key="3">
    <source>
        <dbReference type="EMBL" id="UYV79890.1"/>
    </source>
</evidence>
<dbReference type="SUPFAM" id="SSF56672">
    <property type="entry name" value="DNA/RNA polymerases"/>
    <property type="match status" value="1"/>
</dbReference>
<gene>
    <name evidence="3" type="ORF">LAZ67_18000989</name>
</gene>
<feature type="region of interest" description="Disordered" evidence="1">
    <location>
        <begin position="270"/>
        <end position="320"/>
    </location>
</feature>
<feature type="domain" description="Reverse transcriptase" evidence="2">
    <location>
        <begin position="599"/>
        <end position="748"/>
    </location>
</feature>
<feature type="region of interest" description="Disordered" evidence="1">
    <location>
        <begin position="150"/>
        <end position="253"/>
    </location>
</feature>
<dbReference type="PANTHER" id="PTHR21301:SF10">
    <property type="entry name" value="REVERSE TRANSCRIPTASE DOMAIN-CONTAINING PROTEIN"/>
    <property type="match status" value="1"/>
</dbReference>
<dbReference type="Proteomes" id="UP001235939">
    <property type="component" value="Chromosome 18"/>
</dbReference>
<sequence>MEGHILVGLSSVQLAEKLIEEGLKIKDVTLRAFPLRKRAERNVVGNVLFFVEGSDRVTVLRPYEQVTSIIQNMIQLEDSSWADARREAFITLRDVVKLSKIPARLDVKAKGVVTHVYVTYDIKCSLCYKKGHKRANCPRKTGLQEDKLVIPLDAPASRTQGWTRPPSTSNTVPATAPTPGSSPAPTADHTPAAVDTAPPPSRAFNYQQEDLTPKPIPITSALKNLEQKTSRKRRQGPVSRPLSSKPMPYNNSAISTPAAELCAPINQTLPTVSNPTAPTPGAKIPVRLNETPAPELPVPAPSTSQMPSRPEPSSANTEPLAAPAEEIQAMTESSIQSATPADQDISLSRAIQEREPLENFFEQLKAYSTLAPLYGFEVEYGDYTLIPKGQRILDIASDEVEYSSGVINMSSTKLSVEEERILSLGLRFVPPNKSIPDIPKIIAGVEGAIRSLNHVETLKVRNAVTQVLYRSTQQTVPSNRYHSTINRLRKSRSIVIIKSDKGNQTVILDSAEYKKKMLEILTDEDTFKLIPEKEKILLIKYFEKSLINMKNSSFITADQFTQFTSSLDKNAYIYGSPKIHKPGVPLRPIIAYHLSPAFPVAKFLVSILSPIRNNSPNIYSITNPPNFIEDISSLSPPPQHIMASFDITSLYLSLPYSLITERVYTPFLVQQLTKLCLSMGTFTFQKQYYSQIRGTPMGSPLSSIISEIVLGFLDRWINLTLPSDIYYWRRYVDDIFCIIKSDSLHLIHSTLHSFNSHIKFTYEAEQNCVLPFLDILIIRTPYKFHFTVYYKKTIYSTTVYPFLLQ</sequence>
<evidence type="ECO:0000313" key="4">
    <source>
        <dbReference type="Proteomes" id="UP001235939"/>
    </source>
</evidence>
<evidence type="ECO:0000256" key="1">
    <source>
        <dbReference type="SAM" id="MobiDB-lite"/>
    </source>
</evidence>
<name>A0ABY6LK71_9ARAC</name>
<feature type="compositionally biased region" description="Polar residues" evidence="1">
    <location>
        <begin position="301"/>
        <end position="317"/>
    </location>
</feature>
<proteinExistence type="predicted"/>
<dbReference type="InterPro" id="IPR043502">
    <property type="entry name" value="DNA/RNA_pol_sf"/>
</dbReference>
<accession>A0ABY6LK71</accession>